<evidence type="ECO:0000313" key="3">
    <source>
        <dbReference type="EMBL" id="MBM7715476.1"/>
    </source>
</evidence>
<feature type="domain" description="DUF4097" evidence="2">
    <location>
        <begin position="114"/>
        <end position="220"/>
    </location>
</feature>
<proteinExistence type="predicted"/>
<organism evidence="3 4">
    <name type="scientific">Siminovitchia thermophila</name>
    <dbReference type="NCBI Taxonomy" id="1245522"/>
    <lineage>
        <taxon>Bacteria</taxon>
        <taxon>Bacillati</taxon>
        <taxon>Bacillota</taxon>
        <taxon>Bacilli</taxon>
        <taxon>Bacillales</taxon>
        <taxon>Bacillaceae</taxon>
        <taxon>Siminovitchia</taxon>
    </lineage>
</organism>
<name>A0ABS2R757_9BACI</name>
<feature type="chain" id="PRO_5045087991" description="DUF4097 domain-containing protein" evidence="1">
    <location>
        <begin position="21"/>
        <end position="221"/>
    </location>
</feature>
<keyword evidence="4" id="KW-1185">Reference proteome</keyword>
<keyword evidence="1" id="KW-0732">Signal</keyword>
<evidence type="ECO:0000259" key="2">
    <source>
        <dbReference type="Pfam" id="PF13349"/>
    </source>
</evidence>
<dbReference type="InterPro" id="IPR025164">
    <property type="entry name" value="Toastrack_DUF4097"/>
</dbReference>
<dbReference type="RefSeq" id="WP_083717721.1">
    <property type="nucleotide sequence ID" value="NZ_JAFBFH010000015.1"/>
</dbReference>
<evidence type="ECO:0000256" key="1">
    <source>
        <dbReference type="SAM" id="SignalP"/>
    </source>
</evidence>
<reference evidence="3 4" key="1">
    <citation type="submission" date="2021-01" db="EMBL/GenBank/DDBJ databases">
        <title>Genomic Encyclopedia of Type Strains, Phase IV (KMG-IV): sequencing the most valuable type-strain genomes for metagenomic binning, comparative biology and taxonomic classification.</title>
        <authorList>
            <person name="Goeker M."/>
        </authorList>
    </citation>
    <scope>NUCLEOTIDE SEQUENCE [LARGE SCALE GENOMIC DNA]</scope>
    <source>
        <strain evidence="3 4">DSM 105453</strain>
    </source>
</reference>
<dbReference type="Proteomes" id="UP000823485">
    <property type="component" value="Unassembled WGS sequence"/>
</dbReference>
<comment type="caution">
    <text evidence="3">The sequence shown here is derived from an EMBL/GenBank/DDBJ whole genome shotgun (WGS) entry which is preliminary data.</text>
</comment>
<dbReference type="EMBL" id="JAFBFH010000015">
    <property type="protein sequence ID" value="MBM7715476.1"/>
    <property type="molecule type" value="Genomic_DNA"/>
</dbReference>
<feature type="signal peptide" evidence="1">
    <location>
        <begin position="1"/>
        <end position="20"/>
    </location>
</feature>
<evidence type="ECO:0000313" key="4">
    <source>
        <dbReference type="Proteomes" id="UP000823485"/>
    </source>
</evidence>
<dbReference type="Gene3D" id="2.160.20.120">
    <property type="match status" value="1"/>
</dbReference>
<protein>
    <recommendedName>
        <fullName evidence="2">DUF4097 domain-containing protein</fullName>
    </recommendedName>
</protein>
<gene>
    <name evidence="3" type="ORF">JOC94_002464</name>
</gene>
<dbReference type="Pfam" id="PF13349">
    <property type="entry name" value="DUF4097"/>
    <property type="match status" value="1"/>
</dbReference>
<accession>A0ABS2R757</accession>
<sequence length="221" mass="24638">MMKSILFPIFIMIFMISGCANTEKDTQVQKAPIDEIDQIYIDFGSTDMKFFSSNTQELEARITLYDNGPGVTLDHTGNKLFVDVERDMTRLFKIGKKPKFEVYIPNDYKGLVILDGSSGNVSGEKLQINDLEIKASSGNVQLDFLQFHSDTNIVTTSGHIEVEFNDQNPDLDLDLKTNSGRQSVDISLNKHEQTKKGLVGISGNGKYKMNLETASGNITLK</sequence>
<dbReference type="PROSITE" id="PS51257">
    <property type="entry name" value="PROKAR_LIPOPROTEIN"/>
    <property type="match status" value="1"/>
</dbReference>